<dbReference type="RefSeq" id="WP_344956318.1">
    <property type="nucleotide sequence ID" value="NZ_BAAAZG010000055.1"/>
</dbReference>
<dbReference type="Proteomes" id="UP001500683">
    <property type="component" value="Unassembled WGS sequence"/>
</dbReference>
<keyword evidence="2" id="KW-0521">NADP</keyword>
<evidence type="ECO:0000313" key="5">
    <source>
        <dbReference type="EMBL" id="GAA4096915.1"/>
    </source>
</evidence>
<dbReference type="SUPFAM" id="SSF53597">
    <property type="entry name" value="Dihydrofolate reductase-like"/>
    <property type="match status" value="1"/>
</dbReference>
<dbReference type="Gene3D" id="3.40.430.10">
    <property type="entry name" value="Dihydrofolate Reductase, subunit A"/>
    <property type="match status" value="1"/>
</dbReference>
<organism evidence="5 6">
    <name type="scientific">Actinomadura miaoliensis</name>
    <dbReference type="NCBI Taxonomy" id="430685"/>
    <lineage>
        <taxon>Bacteria</taxon>
        <taxon>Bacillati</taxon>
        <taxon>Actinomycetota</taxon>
        <taxon>Actinomycetes</taxon>
        <taxon>Streptosporangiales</taxon>
        <taxon>Thermomonosporaceae</taxon>
        <taxon>Actinomadura</taxon>
    </lineage>
</organism>
<feature type="domain" description="Bacterial bifunctional deaminase-reductase C-terminal" evidence="4">
    <location>
        <begin position="42"/>
        <end position="253"/>
    </location>
</feature>
<dbReference type="Pfam" id="PF01872">
    <property type="entry name" value="RibD_C"/>
    <property type="match status" value="1"/>
</dbReference>
<evidence type="ECO:0000256" key="2">
    <source>
        <dbReference type="ARBA" id="ARBA00022857"/>
    </source>
</evidence>
<gene>
    <name evidence="5" type="ORF">GCM10022214_70950</name>
</gene>
<keyword evidence="3" id="KW-0560">Oxidoreductase</keyword>
<name>A0ABP7WU59_9ACTN</name>
<accession>A0ABP7WU59</accession>
<dbReference type="InterPro" id="IPR050765">
    <property type="entry name" value="Riboflavin_Biosynth_HTPR"/>
</dbReference>
<reference evidence="6" key="1">
    <citation type="journal article" date="2019" name="Int. J. Syst. Evol. Microbiol.">
        <title>The Global Catalogue of Microorganisms (GCM) 10K type strain sequencing project: providing services to taxonomists for standard genome sequencing and annotation.</title>
        <authorList>
            <consortium name="The Broad Institute Genomics Platform"/>
            <consortium name="The Broad Institute Genome Sequencing Center for Infectious Disease"/>
            <person name="Wu L."/>
            <person name="Ma J."/>
        </authorList>
    </citation>
    <scope>NUCLEOTIDE SEQUENCE [LARGE SCALE GENOMIC DNA]</scope>
    <source>
        <strain evidence="6">JCM 16702</strain>
    </source>
</reference>
<evidence type="ECO:0000256" key="1">
    <source>
        <dbReference type="ARBA" id="ARBA00005104"/>
    </source>
</evidence>
<dbReference type="EMBL" id="BAAAZG010000055">
    <property type="protein sequence ID" value="GAA4096915.1"/>
    <property type="molecule type" value="Genomic_DNA"/>
</dbReference>
<dbReference type="InterPro" id="IPR024072">
    <property type="entry name" value="DHFR-like_dom_sf"/>
</dbReference>
<evidence type="ECO:0000259" key="4">
    <source>
        <dbReference type="Pfam" id="PF01872"/>
    </source>
</evidence>
<sequence length="261" mass="27673">MHESPQNDVEQTTDADLALRPLAAAGDPVRLADAYAYPPGGPWLRANMIASVDGAAARDDRAGGLGNETDRRLLSLLRGLADVVIVGAGTVRAEGYGPVRPGPGGWEKLRADRPPVPPLAIVSRRLDLDLDAPVFTDADPAARTILLTTRTAPPGRVRAAAERAEVIVAGEDRLDFAAAVAELVARGHERLLCEGGPRVLAQVVATGVLDEMCLTVSPMLLSGGAFRILNGPAVPVPPRLRLAAAYQDDEDFLFLRYVRRG</sequence>
<dbReference type="NCBIfam" id="NF010663">
    <property type="entry name" value="PRK14059.1-1"/>
    <property type="match status" value="1"/>
</dbReference>
<protein>
    <submittedName>
        <fullName evidence="5">Pyrimidine reductase family protein</fullName>
    </submittedName>
</protein>
<proteinExistence type="predicted"/>
<keyword evidence="6" id="KW-1185">Reference proteome</keyword>
<evidence type="ECO:0000313" key="6">
    <source>
        <dbReference type="Proteomes" id="UP001500683"/>
    </source>
</evidence>
<dbReference type="PANTHER" id="PTHR38011">
    <property type="entry name" value="DIHYDROFOLATE REDUCTASE FAMILY PROTEIN (AFU_ORTHOLOGUE AFUA_8G06820)"/>
    <property type="match status" value="1"/>
</dbReference>
<evidence type="ECO:0000256" key="3">
    <source>
        <dbReference type="ARBA" id="ARBA00023002"/>
    </source>
</evidence>
<dbReference type="PANTHER" id="PTHR38011:SF7">
    <property type="entry name" value="2,5-DIAMINO-6-RIBOSYLAMINO-4(3H)-PYRIMIDINONE 5'-PHOSPHATE REDUCTASE"/>
    <property type="match status" value="1"/>
</dbReference>
<comment type="caution">
    <text evidence="5">The sequence shown here is derived from an EMBL/GenBank/DDBJ whole genome shotgun (WGS) entry which is preliminary data.</text>
</comment>
<comment type="pathway">
    <text evidence="1">Cofactor biosynthesis; riboflavin biosynthesis.</text>
</comment>
<dbReference type="InterPro" id="IPR002734">
    <property type="entry name" value="RibDG_C"/>
</dbReference>